<protein>
    <submittedName>
        <fullName evidence="2">DUF4873 domain-containing protein</fullName>
    </submittedName>
</protein>
<dbReference type="STRING" id="1578165.BKG68_16250"/>
<dbReference type="EMBL" id="MVII01000031">
    <property type="protein sequence ID" value="ORB51477.1"/>
    <property type="molecule type" value="Genomic_DNA"/>
</dbReference>
<gene>
    <name evidence="2" type="ORF">BST43_20450</name>
</gene>
<dbReference type="OrthoDB" id="3683556at2"/>
<dbReference type="AlphaFoldDB" id="A0A1X0ITU7"/>
<reference evidence="2 3" key="1">
    <citation type="submission" date="2016-12" db="EMBL/GenBank/DDBJ databases">
        <title>The new phylogeny of genus Mycobacterium.</title>
        <authorList>
            <person name="Tortoli E."/>
            <person name="Trovato A."/>
            <person name="Cirillo D.M."/>
        </authorList>
    </citation>
    <scope>NUCLEOTIDE SEQUENCE [LARGE SCALE GENOMIC DNA]</scope>
    <source>
        <strain evidence="2 3">CCUG 66554</strain>
    </source>
</reference>
<proteinExistence type="predicted"/>
<organism evidence="2 3">
    <name type="scientific">Mycobacteroides saopaulense</name>
    <dbReference type="NCBI Taxonomy" id="1578165"/>
    <lineage>
        <taxon>Bacteria</taxon>
        <taxon>Bacillati</taxon>
        <taxon>Actinomycetota</taxon>
        <taxon>Actinomycetes</taxon>
        <taxon>Mycobacteriales</taxon>
        <taxon>Mycobacteriaceae</taxon>
        <taxon>Mycobacteroides</taxon>
    </lineage>
</organism>
<evidence type="ECO:0000259" key="1">
    <source>
        <dbReference type="Pfam" id="PF16170"/>
    </source>
</evidence>
<accession>A0A1X0ITU7</accession>
<evidence type="ECO:0000313" key="2">
    <source>
        <dbReference type="EMBL" id="ORB51477.1"/>
    </source>
</evidence>
<sequence length="110" mass="12095">MRLANDSAHTDDGVHYCGPATLIVDDGELDVSVRLRGFFQPIDGTYRWHGRITSATDSLAQFGRDRASGILRTAYGQSAVVVDEIDLWGRYRLRGSGRPPFPLPGESTES</sequence>
<dbReference type="Proteomes" id="UP000192434">
    <property type="component" value="Unassembled WGS sequence"/>
</dbReference>
<dbReference type="Pfam" id="PF16170">
    <property type="entry name" value="DUF4873"/>
    <property type="match status" value="1"/>
</dbReference>
<dbReference type="RefSeq" id="WP_083018627.1">
    <property type="nucleotide sequence ID" value="NZ_MVII01000031.1"/>
</dbReference>
<name>A0A1X0ITU7_9MYCO</name>
<feature type="domain" description="DUF4873" evidence="1">
    <location>
        <begin position="15"/>
        <end position="102"/>
    </location>
</feature>
<comment type="caution">
    <text evidence="2">The sequence shown here is derived from an EMBL/GenBank/DDBJ whole genome shotgun (WGS) entry which is preliminary data.</text>
</comment>
<dbReference type="InterPro" id="IPR032371">
    <property type="entry name" value="DUF4873"/>
</dbReference>
<evidence type="ECO:0000313" key="3">
    <source>
        <dbReference type="Proteomes" id="UP000192434"/>
    </source>
</evidence>